<dbReference type="PROSITE" id="PS50090">
    <property type="entry name" value="MYB_LIKE"/>
    <property type="match status" value="2"/>
</dbReference>
<evidence type="ECO:0000259" key="27">
    <source>
        <dbReference type="PROSITE" id="PS51504"/>
    </source>
</evidence>
<dbReference type="GO" id="GO:0004042">
    <property type="term" value="F:L-glutamate N-acetyltransferase activity"/>
    <property type="evidence" value="ECO:0007669"/>
    <property type="project" value="InterPro"/>
</dbReference>
<dbReference type="CDD" id="cd04237">
    <property type="entry name" value="AAK_NAGS-ABP"/>
    <property type="match status" value="1"/>
</dbReference>
<feature type="domain" description="HTH myb-type" evidence="26">
    <location>
        <begin position="647"/>
        <end position="708"/>
    </location>
</feature>
<keyword evidence="20" id="KW-0012">Acyltransferase</keyword>
<dbReference type="InterPro" id="IPR005818">
    <property type="entry name" value="Histone_H1/H5_H15"/>
</dbReference>
<organism evidence="28 29">
    <name type="scientific">Artemisia annua</name>
    <name type="common">Sweet wormwood</name>
    <dbReference type="NCBI Taxonomy" id="35608"/>
    <lineage>
        <taxon>Eukaryota</taxon>
        <taxon>Viridiplantae</taxon>
        <taxon>Streptophyta</taxon>
        <taxon>Embryophyta</taxon>
        <taxon>Tracheophyta</taxon>
        <taxon>Spermatophyta</taxon>
        <taxon>Magnoliopsida</taxon>
        <taxon>eudicotyledons</taxon>
        <taxon>Gunneridae</taxon>
        <taxon>Pentapetalae</taxon>
        <taxon>asterids</taxon>
        <taxon>campanulids</taxon>
        <taxon>Asterales</taxon>
        <taxon>Asteraceae</taxon>
        <taxon>Asteroideae</taxon>
        <taxon>Anthemideae</taxon>
        <taxon>Artemisiinae</taxon>
        <taxon>Artemisia</taxon>
    </lineage>
</organism>
<dbReference type="SMART" id="SM00526">
    <property type="entry name" value="H15"/>
    <property type="match status" value="2"/>
</dbReference>
<dbReference type="Proteomes" id="UP000245207">
    <property type="component" value="Unassembled WGS sequence"/>
</dbReference>
<keyword evidence="11" id="KW-0808">Transferase</keyword>
<evidence type="ECO:0000256" key="2">
    <source>
        <dbReference type="ARBA" id="ARBA00004604"/>
    </source>
</evidence>
<keyword evidence="12" id="KW-0949">S-adenosyl-L-methionine</keyword>
<dbReference type="InterPro" id="IPR009057">
    <property type="entry name" value="Homeodomain-like_sf"/>
</dbReference>
<dbReference type="Gene3D" id="3.40.50.150">
    <property type="entry name" value="Vaccinia Virus protein VP39"/>
    <property type="match status" value="1"/>
</dbReference>
<dbReference type="Gene3D" id="3.40.630.30">
    <property type="match status" value="1"/>
</dbReference>
<dbReference type="CDD" id="cd04301">
    <property type="entry name" value="NAT_SF"/>
    <property type="match status" value="1"/>
</dbReference>
<dbReference type="GO" id="GO:0008033">
    <property type="term" value="P:tRNA processing"/>
    <property type="evidence" value="ECO:0007669"/>
    <property type="project" value="UniProtKB-KW"/>
</dbReference>
<feature type="coiled-coil region" evidence="23">
    <location>
        <begin position="1267"/>
        <end position="1299"/>
    </location>
</feature>
<keyword evidence="9" id="KW-0489">Methyltransferase</keyword>
<dbReference type="EMBL" id="PKPP01002327">
    <property type="protein sequence ID" value="PWA75989.1"/>
    <property type="molecule type" value="Genomic_DNA"/>
</dbReference>
<dbReference type="Gene3D" id="1.10.246.220">
    <property type="match status" value="2"/>
</dbReference>
<evidence type="ECO:0000259" key="24">
    <source>
        <dbReference type="PROSITE" id="PS50090"/>
    </source>
</evidence>
<keyword evidence="8" id="KW-0055">Arginine biosynthesis</keyword>
<dbReference type="HAMAP" id="MF_01105">
    <property type="entry name" value="N_acetyl_glu_synth"/>
    <property type="match status" value="1"/>
</dbReference>
<dbReference type="SUPFAM" id="SSF46689">
    <property type="entry name" value="Homeodomain-like"/>
    <property type="match status" value="2"/>
</dbReference>
<keyword evidence="15" id="KW-0805">Transcription regulation</keyword>
<dbReference type="PANTHER" id="PTHR30602">
    <property type="entry name" value="AMINO-ACID ACETYLTRANSFERASE"/>
    <property type="match status" value="1"/>
</dbReference>
<evidence type="ECO:0000256" key="22">
    <source>
        <dbReference type="ARBA" id="ARBA00048372"/>
    </source>
</evidence>
<evidence type="ECO:0000256" key="10">
    <source>
        <dbReference type="ARBA" id="ARBA00022605"/>
    </source>
</evidence>
<comment type="caution">
    <text evidence="28">The sequence shown here is derived from an EMBL/GenBank/DDBJ whole genome shotgun (WGS) entry which is preliminary data.</text>
</comment>
<dbReference type="InterPro" id="IPR001048">
    <property type="entry name" value="Asp/Glu/Uridylate_kinase"/>
</dbReference>
<dbReference type="InterPro" id="IPR000182">
    <property type="entry name" value="GNAT_dom"/>
</dbReference>
<evidence type="ECO:0000256" key="4">
    <source>
        <dbReference type="ARBA" id="ARBA00009145"/>
    </source>
</evidence>
<evidence type="ECO:0000256" key="6">
    <source>
        <dbReference type="ARBA" id="ARBA00022454"/>
    </source>
</evidence>
<evidence type="ECO:0000256" key="8">
    <source>
        <dbReference type="ARBA" id="ARBA00022571"/>
    </source>
</evidence>
<dbReference type="PANTHER" id="PTHR30602:SF12">
    <property type="entry name" value="AMINO-ACID ACETYLTRANSFERASE NAGS1, CHLOROPLASTIC-RELATED"/>
    <property type="match status" value="1"/>
</dbReference>
<evidence type="ECO:0000259" key="26">
    <source>
        <dbReference type="PROSITE" id="PS51294"/>
    </source>
</evidence>
<dbReference type="GO" id="GO:0000786">
    <property type="term" value="C:nucleosome"/>
    <property type="evidence" value="ECO:0007669"/>
    <property type="project" value="InterPro"/>
</dbReference>
<dbReference type="InterPro" id="IPR036393">
    <property type="entry name" value="AceGlu_kinase-like_sf"/>
</dbReference>
<feature type="coiled-coil region" evidence="23">
    <location>
        <begin position="924"/>
        <end position="956"/>
    </location>
</feature>
<dbReference type="Gene3D" id="1.10.10.10">
    <property type="entry name" value="Winged helix-like DNA-binding domain superfamily/Winged helix DNA-binding domain"/>
    <property type="match status" value="2"/>
</dbReference>
<dbReference type="InterPro" id="IPR036390">
    <property type="entry name" value="WH_DNA-bd_sf"/>
</dbReference>
<dbReference type="CDD" id="cd11660">
    <property type="entry name" value="SANT_TRF"/>
    <property type="match status" value="2"/>
</dbReference>
<dbReference type="GO" id="GO:0032259">
    <property type="term" value="P:methylation"/>
    <property type="evidence" value="ECO:0007669"/>
    <property type="project" value="UniProtKB-KW"/>
</dbReference>
<gene>
    <name evidence="28" type="ORF">CTI12_AA238110</name>
</gene>
<keyword evidence="17" id="KW-0238">DNA-binding</keyword>
<evidence type="ECO:0000256" key="14">
    <source>
        <dbReference type="ARBA" id="ARBA00022884"/>
    </source>
</evidence>
<dbReference type="InterPro" id="IPR033719">
    <property type="entry name" value="NAGS_kin"/>
</dbReference>
<dbReference type="InterPro" id="IPR036388">
    <property type="entry name" value="WH-like_DNA-bd_sf"/>
</dbReference>
<keyword evidence="14" id="KW-0694">RNA-binding</keyword>
<proteinExistence type="inferred from homology"/>
<dbReference type="InterPro" id="IPR017930">
    <property type="entry name" value="Myb_dom"/>
</dbReference>
<dbReference type="InterPro" id="IPR016181">
    <property type="entry name" value="Acyl_CoA_acyltransferase"/>
</dbReference>
<dbReference type="SUPFAM" id="SSF53633">
    <property type="entry name" value="Carbamate kinase-like"/>
    <property type="match status" value="1"/>
</dbReference>
<feature type="domain" description="N-acetyltransferase" evidence="25">
    <location>
        <begin position="327"/>
        <end position="479"/>
    </location>
</feature>
<evidence type="ECO:0000256" key="17">
    <source>
        <dbReference type="ARBA" id="ARBA00023125"/>
    </source>
</evidence>
<comment type="pathway">
    <text evidence="3">Amino-acid biosynthesis; L-arginine biosynthesis; N(2)-acetyl-L-ornithine from L-glutamate: step 1/4.</text>
</comment>
<evidence type="ECO:0000313" key="28">
    <source>
        <dbReference type="EMBL" id="PWA75989.1"/>
    </source>
</evidence>
<feature type="domain" description="HTH myb-type" evidence="26">
    <location>
        <begin position="992"/>
        <end position="1053"/>
    </location>
</feature>
<evidence type="ECO:0000256" key="9">
    <source>
        <dbReference type="ARBA" id="ARBA00022603"/>
    </source>
</evidence>
<dbReference type="GO" id="GO:0005730">
    <property type="term" value="C:nucleolus"/>
    <property type="evidence" value="ECO:0007669"/>
    <property type="project" value="UniProtKB-SubCell"/>
</dbReference>
<dbReference type="GO" id="GO:0005737">
    <property type="term" value="C:cytoplasm"/>
    <property type="evidence" value="ECO:0007669"/>
    <property type="project" value="InterPro"/>
</dbReference>
<evidence type="ECO:0000256" key="3">
    <source>
        <dbReference type="ARBA" id="ARBA00004925"/>
    </source>
</evidence>
<evidence type="ECO:0000256" key="15">
    <source>
        <dbReference type="ARBA" id="ARBA00023015"/>
    </source>
</evidence>
<dbReference type="SUPFAM" id="SSF46785">
    <property type="entry name" value="Winged helix' DNA-binding domain"/>
    <property type="match status" value="2"/>
</dbReference>
<evidence type="ECO:0000256" key="20">
    <source>
        <dbReference type="ARBA" id="ARBA00023315"/>
    </source>
</evidence>
<evidence type="ECO:0000256" key="19">
    <source>
        <dbReference type="ARBA" id="ARBA00023242"/>
    </source>
</evidence>
<dbReference type="InterPro" id="IPR002905">
    <property type="entry name" value="Trm1"/>
</dbReference>
<dbReference type="CDD" id="cd00073">
    <property type="entry name" value="H15"/>
    <property type="match status" value="2"/>
</dbReference>
<keyword evidence="19" id="KW-0539">Nucleus</keyword>
<dbReference type="GO" id="GO:0003690">
    <property type="term" value="F:double-stranded DNA binding"/>
    <property type="evidence" value="ECO:0007669"/>
    <property type="project" value="UniProtKB-ARBA"/>
</dbReference>
<feature type="domain" description="Myb-like" evidence="24">
    <location>
        <begin position="992"/>
        <end position="1049"/>
    </location>
</feature>
<evidence type="ECO:0000256" key="13">
    <source>
        <dbReference type="ARBA" id="ARBA00022694"/>
    </source>
</evidence>
<evidence type="ECO:0000256" key="5">
    <source>
        <dbReference type="ARBA" id="ARBA00012697"/>
    </source>
</evidence>
<evidence type="ECO:0000259" key="25">
    <source>
        <dbReference type="PROSITE" id="PS51186"/>
    </source>
</evidence>
<dbReference type="InterPro" id="IPR001005">
    <property type="entry name" value="SANT/Myb"/>
</dbReference>
<dbReference type="GO" id="GO:0006526">
    <property type="term" value="P:L-arginine biosynthetic process"/>
    <property type="evidence" value="ECO:0007669"/>
    <property type="project" value="UniProtKB-UniPathway"/>
</dbReference>
<accession>A0A2U1NR52</accession>
<comment type="catalytic activity">
    <reaction evidence="22">
        <text>L-glutamate + acetyl-CoA = N-acetyl-L-glutamate + CoA + H(+)</text>
        <dbReference type="Rhea" id="RHEA:24292"/>
        <dbReference type="ChEBI" id="CHEBI:15378"/>
        <dbReference type="ChEBI" id="CHEBI:29985"/>
        <dbReference type="ChEBI" id="CHEBI:44337"/>
        <dbReference type="ChEBI" id="CHEBI:57287"/>
        <dbReference type="ChEBI" id="CHEBI:57288"/>
        <dbReference type="EC" id="2.3.1.1"/>
    </reaction>
</comment>
<dbReference type="SMART" id="SM00717">
    <property type="entry name" value="SANT"/>
    <property type="match status" value="2"/>
</dbReference>
<dbReference type="FunFam" id="1.10.10.60:FF:000168">
    <property type="entry name" value="Telomere repeat-binding factor 1"/>
    <property type="match status" value="2"/>
</dbReference>
<dbReference type="InterPro" id="IPR029063">
    <property type="entry name" value="SAM-dependent_MTases_sf"/>
</dbReference>
<dbReference type="Pfam" id="PF00249">
    <property type="entry name" value="Myb_DNA-binding"/>
    <property type="match status" value="2"/>
</dbReference>
<dbReference type="PROSITE" id="PS51186">
    <property type="entry name" value="GNAT"/>
    <property type="match status" value="1"/>
</dbReference>
<dbReference type="GO" id="GO:0043565">
    <property type="term" value="F:sequence-specific DNA binding"/>
    <property type="evidence" value="ECO:0007669"/>
    <property type="project" value="UniProtKB-ARBA"/>
</dbReference>
<dbReference type="PROSITE" id="PS51294">
    <property type="entry name" value="HTH_MYB"/>
    <property type="match status" value="2"/>
</dbReference>
<dbReference type="GO" id="GO:0006334">
    <property type="term" value="P:nucleosome assembly"/>
    <property type="evidence" value="ECO:0007669"/>
    <property type="project" value="InterPro"/>
</dbReference>
<dbReference type="OrthoDB" id="438291at2759"/>
<reference evidence="28 29" key="1">
    <citation type="journal article" date="2018" name="Mol. Plant">
        <title>The genome of Artemisia annua provides insight into the evolution of Asteraceae family and artemisinin biosynthesis.</title>
        <authorList>
            <person name="Shen Q."/>
            <person name="Zhang L."/>
            <person name="Liao Z."/>
            <person name="Wang S."/>
            <person name="Yan T."/>
            <person name="Shi P."/>
            <person name="Liu M."/>
            <person name="Fu X."/>
            <person name="Pan Q."/>
            <person name="Wang Y."/>
            <person name="Lv Z."/>
            <person name="Lu X."/>
            <person name="Zhang F."/>
            <person name="Jiang W."/>
            <person name="Ma Y."/>
            <person name="Chen M."/>
            <person name="Hao X."/>
            <person name="Li L."/>
            <person name="Tang Y."/>
            <person name="Lv G."/>
            <person name="Zhou Y."/>
            <person name="Sun X."/>
            <person name="Brodelius P.E."/>
            <person name="Rose J.K.C."/>
            <person name="Tang K."/>
        </authorList>
    </citation>
    <scope>NUCLEOTIDE SEQUENCE [LARGE SCALE GENOMIC DNA]</scope>
    <source>
        <strain evidence="29">cv. Huhao1</strain>
        <tissue evidence="28">Leaf</tissue>
    </source>
</reference>
<evidence type="ECO:0000256" key="16">
    <source>
        <dbReference type="ARBA" id="ARBA00023054"/>
    </source>
</evidence>
<dbReference type="EC" id="2.3.1.1" evidence="5"/>
<keyword evidence="6" id="KW-0158">Chromosome</keyword>
<feature type="domain" description="Myb-like" evidence="24">
    <location>
        <begin position="647"/>
        <end position="704"/>
    </location>
</feature>
<dbReference type="Gene3D" id="3.40.1160.10">
    <property type="entry name" value="Acetylglutamate kinase-like"/>
    <property type="match status" value="1"/>
</dbReference>
<evidence type="ECO:0000256" key="23">
    <source>
        <dbReference type="SAM" id="Coils"/>
    </source>
</evidence>
<keyword evidence="10" id="KW-0028">Amino-acid biosynthesis</keyword>
<keyword evidence="13" id="KW-0819">tRNA processing</keyword>
<dbReference type="Pfam" id="PF00583">
    <property type="entry name" value="Acetyltransf_1"/>
    <property type="match status" value="1"/>
</dbReference>
<feature type="domain" description="H15" evidence="27">
    <location>
        <begin position="763"/>
        <end position="831"/>
    </location>
</feature>
<dbReference type="PROSITE" id="PS51504">
    <property type="entry name" value="H15"/>
    <property type="match status" value="2"/>
</dbReference>
<evidence type="ECO:0000313" key="29">
    <source>
        <dbReference type="Proteomes" id="UP000245207"/>
    </source>
</evidence>
<keyword evidence="18" id="KW-0804">Transcription</keyword>
<dbReference type="GO" id="GO:0016423">
    <property type="term" value="F:tRNA (guanine) methyltransferase activity"/>
    <property type="evidence" value="ECO:0007669"/>
    <property type="project" value="InterPro"/>
</dbReference>
<evidence type="ECO:0000256" key="12">
    <source>
        <dbReference type="ARBA" id="ARBA00022691"/>
    </source>
</evidence>
<dbReference type="InterPro" id="IPR010167">
    <property type="entry name" value="NH2A_AcTrfase"/>
</dbReference>
<dbReference type="STRING" id="35608.A0A2U1NR52"/>
<dbReference type="SUPFAM" id="SSF53335">
    <property type="entry name" value="S-adenosyl-L-methionine-dependent methyltransferases"/>
    <property type="match status" value="1"/>
</dbReference>
<dbReference type="UniPathway" id="UPA00068">
    <property type="reaction ID" value="UER00106"/>
</dbReference>
<evidence type="ECO:0000256" key="21">
    <source>
        <dbReference type="ARBA" id="ARBA00032813"/>
    </source>
</evidence>
<keyword evidence="16 23" id="KW-0175">Coiled coil</keyword>
<sequence length="1325" mass="146142">MDISLLHGLGIKFVLVPGTHVQIDQLLAEKGCEPKYVGRYRITDPDSLKAAMDSAGRIRLMIEAKLSPGPSICSVRRHGKNRRVHDGVSVASGNFLAAKKRGVVEGIDYGATGEVKKVDIDRIRERLDNESIVILSNLGYSSSGGVLNCNTYEVATACALALGAEKLICIIDGPILDESGRLIRFLTLEDADMLIRRRAQQSEIAANYVKAIGEEESNSHFLGYNSISGGAPVPQNGTTSSYRRTATFQNGVGFDNGNGLWSNSEQGFAIGGQERLSRSNGYLSELAAAAFVCRGGVQRVHLLDGNVAGVLLKELFQRDGVGTMVASDLYEGTRMGKVEDLPGIRQIFKPLEDSGTLVKRTDEELLNALDSFIVVEREGQIIACSALFPFYEDKCGEVAAIAVSPDCRGQGQGDKLLDYIEKKASSMGLQRLFLLTTRTADWFVRRGFSECSIDFIPEERRKRINLSRGSKYYMKELLPDTSGIRFNNYDPTNPLPRAGKMTKIPSSSTHLILDHYIQLQQKSNPSHPHSRDRKENEGRWNVSHAVANRVFAEKYVEREFFDFVDIDSFGSDSSFFRLAFDTVKLGGLLYITSTDGFSSGGHRPNQKNEWKKEEKGDTTLYLMSHVGPHKLRRSYYLTLKERFWKVKMGAPKTKWSPEEEAALNAGIAKYGLGKWSKIIGDVEFAKVLQKRSNVDLKDKWRNMSVIASGKPRQKARPKMSDMQTIYEAENLSSPRKERDLKDCMLDSPVTLAGSSQIGSSMIPMPRLDNLILDAIINLKEKRGSSRAAISEYLQEKHSAPPNLNKLLHAELKSLMNCGKLLKVKHRYKIGPSSSCLDPKRSPSPLPLEVKQGCFLKGETSAIKILTKAENDAELEKMWSMTPQQTAAIAMEVVAEAETTIKVLTKAGIDAELEKMRSMTPQQAAAMAMKAVAEAEAAILEAERAEKAAEAAEADAEIAKVFADAAMGIKAAYPFHMCSFQYRSLSLWIWKVKMGAPKTKWSPEEEAALNAGIAKYGLGKWSKIIGDVEFAKVLEKRSNVDLKDKWRNMSVIASGKPRQKARPKMTDMQMIYEAENLSSPRKERDLKDCMLDSPVTLAGSSQIGSSMIPMPRLDNLILDAIVNLKEKRGSSRAAISEYLQEKHSAPPNLNKLLHAELKSLMNCGKLLKAKHRYKIGPSSSCLGPKRSPSPLPLEVKQGCFSNGETSAIKTKEENDAELERKWSMTPQQAAAIAVEVVVEAETTIKILTKAGIDAELEKMRSMTPQQAAAMAMKAVAEAEAAILEAERAEKAAEAAEADAEIAKVFADAAMGIKAAYPFHMVIHFTI</sequence>
<feature type="domain" description="H15" evidence="27">
    <location>
        <begin position="1108"/>
        <end position="1176"/>
    </location>
</feature>
<evidence type="ECO:0000256" key="7">
    <source>
        <dbReference type="ARBA" id="ARBA00022555"/>
    </source>
</evidence>
<comment type="similarity">
    <text evidence="4">Belongs to the acetyltransferase family. ArgA subfamily.</text>
</comment>
<dbReference type="NCBIfam" id="TIGR01890">
    <property type="entry name" value="N-Ac-Glu-synth"/>
    <property type="match status" value="1"/>
</dbReference>
<dbReference type="Pfam" id="PF02005">
    <property type="entry name" value="TRM"/>
    <property type="match status" value="1"/>
</dbReference>
<name>A0A2U1NR52_ARTAN</name>
<dbReference type="GO" id="GO:0000049">
    <property type="term" value="F:tRNA binding"/>
    <property type="evidence" value="ECO:0007669"/>
    <property type="project" value="UniProtKB-KW"/>
</dbReference>
<dbReference type="Pfam" id="PF00538">
    <property type="entry name" value="Linker_histone"/>
    <property type="match status" value="2"/>
</dbReference>
<evidence type="ECO:0000256" key="1">
    <source>
        <dbReference type="ARBA" id="ARBA00004286"/>
    </source>
</evidence>
<evidence type="ECO:0000256" key="18">
    <source>
        <dbReference type="ARBA" id="ARBA00023163"/>
    </source>
</evidence>
<protein>
    <recommendedName>
        <fullName evidence="5">amino-acid N-acetyltransferase</fullName>
        <ecNumber evidence="5">2.3.1.1</ecNumber>
    </recommendedName>
    <alternativeName>
        <fullName evidence="21">MYB transcription factor</fullName>
    </alternativeName>
</protein>
<comment type="subcellular location">
    <subcellularLocation>
        <location evidence="1">Chromosome</location>
    </subcellularLocation>
    <subcellularLocation>
        <location evidence="2">Nucleus</location>
        <location evidence="2">Nucleolus</location>
    </subcellularLocation>
</comment>
<evidence type="ECO:0000256" key="11">
    <source>
        <dbReference type="ARBA" id="ARBA00022679"/>
    </source>
</evidence>
<keyword evidence="29" id="KW-1185">Reference proteome</keyword>
<keyword evidence="7" id="KW-0820">tRNA-binding</keyword>
<dbReference type="SUPFAM" id="SSF55729">
    <property type="entry name" value="Acyl-CoA N-acyltransferases (Nat)"/>
    <property type="match status" value="1"/>
</dbReference>
<dbReference type="Pfam" id="PF00696">
    <property type="entry name" value="AA_kinase"/>
    <property type="match status" value="1"/>
</dbReference>